<name>V9Z748_9ACTN</name>
<evidence type="ECO:0000256" key="1">
    <source>
        <dbReference type="SAM" id="MobiDB-lite"/>
    </source>
</evidence>
<protein>
    <submittedName>
        <fullName evidence="2">Uncharacterized protein</fullName>
    </submittedName>
</protein>
<dbReference type="AlphaFoldDB" id="V9Z748"/>
<geneLocation type="plasmid" evidence="2">
    <name>pFRL3</name>
</geneLocation>
<keyword evidence="2" id="KW-0614">Plasmid</keyword>
<gene>
    <name evidence="2" type="ORF">pFRL3_439c</name>
</gene>
<organism evidence="2">
    <name type="scientific">Streptomyces sp. FR1</name>
    <dbReference type="NCBI Taxonomy" id="349971"/>
    <lineage>
        <taxon>Bacteria</taxon>
        <taxon>Bacillati</taxon>
        <taxon>Actinomycetota</taxon>
        <taxon>Actinomycetes</taxon>
        <taxon>Kitasatosporales</taxon>
        <taxon>Streptomycetaceae</taxon>
        <taxon>Streptomyces</taxon>
    </lineage>
</organism>
<sequence length="302" mass="33686">MPNKRPRGPQPHWRPKRETVRVLTAVDAVLDRYRDHLPVSLRQLFYVLLSDGVLAKTERDYKRMCEYVGMARRSGRIPWDVIRDDTQIAVDAPPSFTGPEDFWTAVNAAVDDYRVDRQAGQPVRLELWCETAGMVPQLVRLGEEFGIACFSGGGFDGLAGKHDAAVRAMEGETKTRILHLGDYDQSGEHMFSSLAEDVIAFAEAAGAEVDFERVAVTPEQIATYNLPTAPPKATDRRSFSGTTTTQAEALPPDILATIVRETIEAHRDPALHRQALAREEAERRAIRERLNGQTEPGRPPTE</sequence>
<feature type="region of interest" description="Disordered" evidence="1">
    <location>
        <begin position="283"/>
        <end position="302"/>
    </location>
</feature>
<accession>V9Z748</accession>
<reference evidence="2" key="1">
    <citation type="submission" date="2013-09" db="EMBL/GenBank/DDBJ databases">
        <title>Complete nucleotide sequence of Streptomyces linear plasmid pFRL3.</title>
        <authorList>
            <person name="Chen Z."/>
            <person name="Fang P."/>
            <person name="Qin Z."/>
        </authorList>
    </citation>
    <scope>NUCLEOTIDE SEQUENCE</scope>
    <source>
        <plasmid evidence="2">pFRL3</plasmid>
    </source>
</reference>
<dbReference type="RefSeq" id="WP_024126597.1">
    <property type="nucleotide sequence ID" value="NC_023283.1"/>
</dbReference>
<feature type="region of interest" description="Disordered" evidence="1">
    <location>
        <begin position="228"/>
        <end position="248"/>
    </location>
</feature>
<proteinExistence type="predicted"/>
<evidence type="ECO:0000313" key="2">
    <source>
        <dbReference type="EMBL" id="AHE39216.1"/>
    </source>
</evidence>
<dbReference type="EMBL" id="KF602048">
    <property type="protein sequence ID" value="AHE39216.1"/>
    <property type="molecule type" value="Genomic_DNA"/>
</dbReference>